<comment type="caution">
    <text evidence="1">The sequence shown here is derived from an EMBL/GenBank/DDBJ whole genome shotgun (WGS) entry which is preliminary data.</text>
</comment>
<evidence type="ECO:0000313" key="2">
    <source>
        <dbReference type="Proteomes" id="UP001310022"/>
    </source>
</evidence>
<keyword evidence="2" id="KW-1185">Reference proteome</keyword>
<dbReference type="Proteomes" id="UP001310022">
    <property type="component" value="Unassembled WGS sequence"/>
</dbReference>
<protein>
    <recommendedName>
        <fullName evidence="3">Cytochrome c</fullName>
    </recommendedName>
</protein>
<dbReference type="RefSeq" id="WP_338238890.1">
    <property type="nucleotide sequence ID" value="NZ_BQKE01000003.1"/>
</dbReference>
<gene>
    <name evidence="1" type="ORF">PEDI_43230</name>
</gene>
<dbReference type="AlphaFoldDB" id="A0AAN4W158"/>
<evidence type="ECO:0008006" key="3">
    <source>
        <dbReference type="Google" id="ProtNLM"/>
    </source>
</evidence>
<name>A0AAN4W158_9BACT</name>
<reference evidence="1 2" key="1">
    <citation type="submission" date="2021-12" db="EMBL/GenBank/DDBJ databases">
        <title>Genome sequencing of bacteria with rrn-lacking chromosome and rrn-plasmid.</title>
        <authorList>
            <person name="Anda M."/>
            <person name="Iwasaki W."/>
        </authorList>
    </citation>
    <scope>NUCLEOTIDE SEQUENCE [LARGE SCALE GENOMIC DNA]</scope>
    <source>
        <strain evidence="1 2">NBRC 15940</strain>
    </source>
</reference>
<proteinExistence type="predicted"/>
<organism evidence="1 2">
    <name type="scientific">Persicobacter diffluens</name>
    <dbReference type="NCBI Taxonomy" id="981"/>
    <lineage>
        <taxon>Bacteria</taxon>
        <taxon>Pseudomonadati</taxon>
        <taxon>Bacteroidota</taxon>
        <taxon>Cytophagia</taxon>
        <taxon>Cytophagales</taxon>
        <taxon>Persicobacteraceae</taxon>
        <taxon>Persicobacter</taxon>
    </lineage>
</organism>
<dbReference type="EMBL" id="BQKE01000003">
    <property type="protein sequence ID" value="GJM63771.1"/>
    <property type="molecule type" value="Genomic_DNA"/>
</dbReference>
<accession>A0AAN4W158</accession>
<evidence type="ECO:0000313" key="1">
    <source>
        <dbReference type="EMBL" id="GJM63771.1"/>
    </source>
</evidence>
<dbReference type="PROSITE" id="PS51257">
    <property type="entry name" value="PROKAR_LIPOPROTEIN"/>
    <property type="match status" value="1"/>
</dbReference>
<sequence>MKKIIALLLWFTCVMVACESGKEKSERRSDPSRYPNGGSELAWLMRDLTDSLEIMRASLLQGKTVNFDLPIDHLLSAVPTEEGKTDDPHYQEMAKEFQRYLKEQPIAITQEQKDYFDGLVNRCASCHQKLCPGPLQKINKLKLP</sequence>